<dbReference type="AlphaFoldDB" id="A0AA40F102"/>
<evidence type="ECO:0000313" key="2">
    <source>
        <dbReference type="EMBL" id="KAK0749255.1"/>
    </source>
</evidence>
<feature type="region of interest" description="Disordered" evidence="1">
    <location>
        <begin position="156"/>
        <end position="184"/>
    </location>
</feature>
<organism evidence="2 3">
    <name type="scientific">Schizothecium vesticola</name>
    <dbReference type="NCBI Taxonomy" id="314040"/>
    <lineage>
        <taxon>Eukaryota</taxon>
        <taxon>Fungi</taxon>
        <taxon>Dikarya</taxon>
        <taxon>Ascomycota</taxon>
        <taxon>Pezizomycotina</taxon>
        <taxon>Sordariomycetes</taxon>
        <taxon>Sordariomycetidae</taxon>
        <taxon>Sordariales</taxon>
        <taxon>Schizotheciaceae</taxon>
        <taxon>Schizothecium</taxon>
    </lineage>
</organism>
<proteinExistence type="predicted"/>
<dbReference type="EMBL" id="JAUKUD010000003">
    <property type="protein sequence ID" value="KAK0749255.1"/>
    <property type="molecule type" value="Genomic_DNA"/>
</dbReference>
<comment type="caution">
    <text evidence="2">The sequence shown here is derived from an EMBL/GenBank/DDBJ whole genome shotgun (WGS) entry which is preliminary data.</text>
</comment>
<sequence>MSDVSLSAWFPPCSLDSQTSMTRPLIDDGPRAIFPGSSQPCSPDTKCRCAGLPTIHQPSPRWMVGLPSSPPREKIADTHGLLVTVYPPHRQPPFLSIPCLDSSPCAAGSRHHPTDGRCGEQHDGPENTQPSPGLFSVLIPSLEGYPWITRLPSRGFTRGGDMPSRSFAHRPGETSHVLGRLGTS</sequence>
<feature type="compositionally biased region" description="Basic and acidic residues" evidence="1">
    <location>
        <begin position="112"/>
        <end position="125"/>
    </location>
</feature>
<accession>A0AA40F102</accession>
<name>A0AA40F102_9PEZI</name>
<dbReference type="Proteomes" id="UP001172155">
    <property type="component" value="Unassembled WGS sequence"/>
</dbReference>
<gene>
    <name evidence="2" type="ORF">B0T18DRAFT_100910</name>
</gene>
<evidence type="ECO:0000313" key="3">
    <source>
        <dbReference type="Proteomes" id="UP001172155"/>
    </source>
</evidence>
<evidence type="ECO:0000256" key="1">
    <source>
        <dbReference type="SAM" id="MobiDB-lite"/>
    </source>
</evidence>
<reference evidence="2" key="1">
    <citation type="submission" date="2023-06" db="EMBL/GenBank/DDBJ databases">
        <title>Genome-scale phylogeny and comparative genomics of the fungal order Sordariales.</title>
        <authorList>
            <consortium name="Lawrence Berkeley National Laboratory"/>
            <person name="Hensen N."/>
            <person name="Bonometti L."/>
            <person name="Westerberg I."/>
            <person name="Brannstrom I.O."/>
            <person name="Guillou S."/>
            <person name="Cros-Aarteil S."/>
            <person name="Calhoun S."/>
            <person name="Haridas S."/>
            <person name="Kuo A."/>
            <person name="Mondo S."/>
            <person name="Pangilinan J."/>
            <person name="Riley R."/>
            <person name="LaButti K."/>
            <person name="Andreopoulos B."/>
            <person name="Lipzen A."/>
            <person name="Chen C."/>
            <person name="Yanf M."/>
            <person name="Daum C."/>
            <person name="Ng V."/>
            <person name="Clum A."/>
            <person name="Steindorff A."/>
            <person name="Ohm R."/>
            <person name="Martin F."/>
            <person name="Silar P."/>
            <person name="Natvig D."/>
            <person name="Lalanne C."/>
            <person name="Gautier V."/>
            <person name="Ament-velasquez S.L."/>
            <person name="Kruys A."/>
            <person name="Hutchinson M.I."/>
            <person name="Powell A.J."/>
            <person name="Barry K."/>
            <person name="Miller A.N."/>
            <person name="Grigoriev I.V."/>
            <person name="Debuchy R."/>
            <person name="Gladieux P."/>
            <person name="Thoren M.H."/>
            <person name="Johannesson H."/>
        </authorList>
    </citation>
    <scope>NUCLEOTIDE SEQUENCE</scope>
    <source>
        <strain evidence="2">SMH3187-1</strain>
    </source>
</reference>
<feature type="region of interest" description="Disordered" evidence="1">
    <location>
        <begin position="106"/>
        <end position="134"/>
    </location>
</feature>
<keyword evidence="3" id="KW-1185">Reference proteome</keyword>
<protein>
    <submittedName>
        <fullName evidence="2">Uncharacterized protein</fullName>
    </submittedName>
</protein>